<accession>A0A1G6KCF7</accession>
<keyword evidence="9" id="KW-0119">Carbohydrate metabolism</keyword>
<dbReference type="InterPro" id="IPR018053">
    <property type="entry name" value="Glyco_hydro_32_AS"/>
</dbReference>
<dbReference type="EC" id="3.2.1.26" evidence="3 8"/>
<dbReference type="InterPro" id="IPR051214">
    <property type="entry name" value="GH32_Enzymes"/>
</dbReference>
<dbReference type="CDD" id="cd18623">
    <property type="entry name" value="GH32_ScrB-like"/>
    <property type="match status" value="1"/>
</dbReference>
<keyword evidence="9" id="KW-0963">Cytoplasm</keyword>
<dbReference type="InterPro" id="IPR006232">
    <property type="entry name" value="Suc6P_hydrolase"/>
</dbReference>
<evidence type="ECO:0000259" key="11">
    <source>
        <dbReference type="Pfam" id="PF08244"/>
    </source>
</evidence>
<dbReference type="SMART" id="SM00640">
    <property type="entry name" value="Glyco_32"/>
    <property type="match status" value="1"/>
</dbReference>
<dbReference type="Pfam" id="PF00251">
    <property type="entry name" value="Glyco_hydro_32N"/>
    <property type="match status" value="1"/>
</dbReference>
<dbReference type="Proteomes" id="UP000242949">
    <property type="component" value="Unassembled WGS sequence"/>
</dbReference>
<dbReference type="PROSITE" id="PS00609">
    <property type="entry name" value="GLYCOSYL_HYDROL_F32"/>
    <property type="match status" value="1"/>
</dbReference>
<dbReference type="RefSeq" id="WP_090795796.1">
    <property type="nucleotide sequence ID" value="NZ_FMYI01000006.1"/>
</dbReference>
<gene>
    <name evidence="12" type="ORF">SAMN05421734_10626</name>
</gene>
<name>A0A1G6KCF7_9BACI</name>
<evidence type="ECO:0000256" key="7">
    <source>
        <dbReference type="ARBA" id="ARBA00033367"/>
    </source>
</evidence>
<comment type="catalytic activity">
    <reaction evidence="8">
        <text>Hydrolysis of terminal non-reducing beta-D-fructofuranoside residues in beta-D-fructofuranosides.</text>
        <dbReference type="EC" id="3.2.1.26"/>
    </reaction>
</comment>
<dbReference type="UniPathway" id="UPA00238"/>
<dbReference type="AlphaFoldDB" id="A0A1G6KCF7"/>
<dbReference type="InterPro" id="IPR013148">
    <property type="entry name" value="Glyco_hydro_32_N"/>
</dbReference>
<dbReference type="NCBIfam" id="TIGR01322">
    <property type="entry name" value="scrB_fam"/>
    <property type="match status" value="1"/>
</dbReference>
<comment type="subcellular location">
    <subcellularLocation>
        <location evidence="9">Cytoplasm</location>
    </subcellularLocation>
</comment>
<evidence type="ECO:0000259" key="10">
    <source>
        <dbReference type="Pfam" id="PF00251"/>
    </source>
</evidence>
<evidence type="ECO:0000256" key="8">
    <source>
        <dbReference type="RuleBase" id="RU362110"/>
    </source>
</evidence>
<proteinExistence type="inferred from homology"/>
<evidence type="ECO:0000256" key="1">
    <source>
        <dbReference type="ARBA" id="ARBA00004914"/>
    </source>
</evidence>
<keyword evidence="6 8" id="KW-0326">Glycosidase</keyword>
<keyword evidence="13" id="KW-1185">Reference proteome</keyword>
<evidence type="ECO:0000256" key="2">
    <source>
        <dbReference type="ARBA" id="ARBA00009902"/>
    </source>
</evidence>
<evidence type="ECO:0000256" key="5">
    <source>
        <dbReference type="ARBA" id="ARBA00022801"/>
    </source>
</evidence>
<organism evidence="12 13">
    <name type="scientific">Pelagirhabdus alkalitolerans</name>
    <dbReference type="NCBI Taxonomy" id="1612202"/>
    <lineage>
        <taxon>Bacteria</taxon>
        <taxon>Bacillati</taxon>
        <taxon>Bacillota</taxon>
        <taxon>Bacilli</taxon>
        <taxon>Bacillales</taxon>
        <taxon>Bacillaceae</taxon>
        <taxon>Pelagirhabdus</taxon>
    </lineage>
</organism>
<dbReference type="Gene3D" id="2.115.10.20">
    <property type="entry name" value="Glycosyl hydrolase domain, family 43"/>
    <property type="match status" value="1"/>
</dbReference>
<evidence type="ECO:0000256" key="4">
    <source>
        <dbReference type="ARBA" id="ARBA00019623"/>
    </source>
</evidence>
<comment type="similarity">
    <text evidence="2 8">Belongs to the glycosyl hydrolase 32 family.</text>
</comment>
<dbReference type="InterPro" id="IPR023296">
    <property type="entry name" value="Glyco_hydro_beta-prop_sf"/>
</dbReference>
<dbReference type="PANTHER" id="PTHR43101">
    <property type="entry name" value="BETA-FRUCTOSIDASE"/>
    <property type="match status" value="1"/>
</dbReference>
<comment type="pathway">
    <text evidence="1 9">Glycan biosynthesis; sucrose metabolism.</text>
</comment>
<evidence type="ECO:0000256" key="6">
    <source>
        <dbReference type="ARBA" id="ARBA00023295"/>
    </source>
</evidence>
<sequence>MNPLHQELKQVYHSDQIEAKKKTVNQDPWRLTYHVMPPIGWLNDPNGVCHFNGRYHLYYQYSPHDAVGGMKYWGHKSSTDLVHFEDHGIKLYPDEPYDLHGVYSGSAYIKDDMIHYFYTGNVKHLGDHDYVSSGREQNTIHAISTDGGFTIEKQACVIGADEYPKEFSNHIRDPKLFKLNSHYYMILGARDREDKGQVIVYRSSDLFNWTYQGVFAGPSPDLGYMWECPDYFTLDGHDVLLMSPQGVEAKGHEFQNVYQSGYMIGHLDPENITFTPEKDFKELDRGFDFYAPQTFEDESGRRIMWAWMGLPPDDDNIQNPTIERGWQHAMTMPRELKIIDEKLYQLPLEEYKVLRQDEKEMNLTISGHQEVKELNGEVYELQIDVHRCGDELSIHLRQDTTISFSKKSGKLSLNHGKSGYGRDERIIELDELKQVRVFSDMSSLEVFINGGEYVFSTRVYPEPGQDQISFSGEGCIHVSKWVLASTNERVS</sequence>
<evidence type="ECO:0000256" key="3">
    <source>
        <dbReference type="ARBA" id="ARBA00012758"/>
    </source>
</evidence>
<dbReference type="GO" id="GO:0005985">
    <property type="term" value="P:sucrose metabolic process"/>
    <property type="evidence" value="ECO:0007669"/>
    <property type="project" value="UniProtKB-UniPathway"/>
</dbReference>
<dbReference type="GO" id="GO:0005737">
    <property type="term" value="C:cytoplasm"/>
    <property type="evidence" value="ECO:0007669"/>
    <property type="project" value="UniProtKB-SubCell"/>
</dbReference>
<feature type="domain" description="Glycosyl hydrolase family 32 N-terminal" evidence="10">
    <location>
        <begin position="34"/>
        <end position="347"/>
    </location>
</feature>
<feature type="domain" description="Glycosyl hydrolase family 32 C-terminal" evidence="11">
    <location>
        <begin position="353"/>
        <end position="474"/>
    </location>
</feature>
<keyword evidence="5 8" id="KW-0378">Hydrolase</keyword>
<reference evidence="13" key="1">
    <citation type="submission" date="2016-09" db="EMBL/GenBank/DDBJ databases">
        <authorList>
            <person name="Varghese N."/>
            <person name="Submissions S."/>
        </authorList>
    </citation>
    <scope>NUCLEOTIDE SEQUENCE [LARGE SCALE GENOMIC DNA]</scope>
    <source>
        <strain evidence="13">S5</strain>
    </source>
</reference>
<dbReference type="InterPro" id="IPR013189">
    <property type="entry name" value="Glyco_hydro_32_C"/>
</dbReference>
<dbReference type="Pfam" id="PF08244">
    <property type="entry name" value="Glyco_hydro_32C"/>
    <property type="match status" value="1"/>
</dbReference>
<comment type="function">
    <text evidence="9">Enables the bacterium to metabolize sucrose as a sole carbon source.</text>
</comment>
<dbReference type="PANTHER" id="PTHR43101:SF1">
    <property type="entry name" value="BETA-FRUCTOSIDASE"/>
    <property type="match status" value="1"/>
</dbReference>
<dbReference type="SUPFAM" id="SSF49899">
    <property type="entry name" value="Concanavalin A-like lectins/glucanases"/>
    <property type="match status" value="1"/>
</dbReference>
<dbReference type="EMBL" id="FMYI01000006">
    <property type="protein sequence ID" value="SDC28255.1"/>
    <property type="molecule type" value="Genomic_DNA"/>
</dbReference>
<evidence type="ECO:0000313" key="13">
    <source>
        <dbReference type="Proteomes" id="UP000242949"/>
    </source>
</evidence>
<dbReference type="STRING" id="1612202.SAMN05421734_10626"/>
<dbReference type="GO" id="GO:0004564">
    <property type="term" value="F:beta-fructofuranosidase activity"/>
    <property type="evidence" value="ECO:0007669"/>
    <property type="project" value="UniProtKB-EC"/>
</dbReference>
<protein>
    <recommendedName>
        <fullName evidence="4 8">Sucrose-6-phosphate hydrolase</fullName>
        <ecNumber evidence="3 8">3.2.1.26</ecNumber>
    </recommendedName>
    <alternativeName>
        <fullName evidence="7 9">Invertase</fullName>
    </alternativeName>
</protein>
<evidence type="ECO:0000313" key="12">
    <source>
        <dbReference type="EMBL" id="SDC28255.1"/>
    </source>
</evidence>
<dbReference type="InterPro" id="IPR001362">
    <property type="entry name" value="Glyco_hydro_32"/>
</dbReference>
<evidence type="ECO:0000256" key="9">
    <source>
        <dbReference type="RuleBase" id="RU365015"/>
    </source>
</evidence>
<dbReference type="InterPro" id="IPR013320">
    <property type="entry name" value="ConA-like_dom_sf"/>
</dbReference>
<dbReference type="OrthoDB" id="9759709at2"/>
<dbReference type="Gene3D" id="2.60.120.560">
    <property type="entry name" value="Exo-inulinase, domain 1"/>
    <property type="match status" value="1"/>
</dbReference>
<dbReference type="SUPFAM" id="SSF75005">
    <property type="entry name" value="Arabinanase/levansucrase/invertase"/>
    <property type="match status" value="1"/>
</dbReference>